<dbReference type="Proteomes" id="UP000233551">
    <property type="component" value="Unassembled WGS sequence"/>
</dbReference>
<dbReference type="Pfam" id="PF03514">
    <property type="entry name" value="GRAS"/>
    <property type="match status" value="1"/>
</dbReference>
<gene>
    <name evidence="5" type="ORF">CRG98_001351</name>
</gene>
<feature type="region of interest" description="Disordered" evidence="4">
    <location>
        <begin position="1"/>
        <end position="22"/>
    </location>
</feature>
<reference evidence="5 6" key="1">
    <citation type="submission" date="2017-11" db="EMBL/GenBank/DDBJ databases">
        <title>De-novo sequencing of pomegranate (Punica granatum L.) genome.</title>
        <authorList>
            <person name="Akparov Z."/>
            <person name="Amiraslanov A."/>
            <person name="Hajiyeva S."/>
            <person name="Abbasov M."/>
            <person name="Kaur K."/>
            <person name="Hamwieh A."/>
            <person name="Solovyev V."/>
            <person name="Salamov A."/>
            <person name="Braich B."/>
            <person name="Kosarev P."/>
            <person name="Mahmoud A."/>
            <person name="Hajiyev E."/>
            <person name="Babayeva S."/>
            <person name="Izzatullayeva V."/>
            <person name="Mammadov A."/>
            <person name="Mammadov A."/>
            <person name="Sharifova S."/>
            <person name="Ojaghi J."/>
            <person name="Eynullazada K."/>
            <person name="Bayramov B."/>
            <person name="Abdulazimova A."/>
            <person name="Shahmuradov I."/>
        </authorList>
    </citation>
    <scope>NUCLEOTIDE SEQUENCE [LARGE SCALE GENOMIC DNA]</scope>
    <source>
        <strain evidence="6">cv. AG2017</strain>
        <tissue evidence="5">Leaf</tissue>
    </source>
</reference>
<organism evidence="5 6">
    <name type="scientific">Punica granatum</name>
    <name type="common">Pomegranate</name>
    <dbReference type="NCBI Taxonomy" id="22663"/>
    <lineage>
        <taxon>Eukaryota</taxon>
        <taxon>Viridiplantae</taxon>
        <taxon>Streptophyta</taxon>
        <taxon>Embryophyta</taxon>
        <taxon>Tracheophyta</taxon>
        <taxon>Spermatophyta</taxon>
        <taxon>Magnoliopsida</taxon>
        <taxon>eudicotyledons</taxon>
        <taxon>Gunneridae</taxon>
        <taxon>Pentapetalae</taxon>
        <taxon>rosids</taxon>
        <taxon>malvids</taxon>
        <taxon>Myrtales</taxon>
        <taxon>Lythraceae</taxon>
        <taxon>Punica</taxon>
    </lineage>
</organism>
<dbReference type="PANTHER" id="PTHR31636">
    <property type="entry name" value="OSJNBA0084A10.13 PROTEIN-RELATED"/>
    <property type="match status" value="1"/>
</dbReference>
<sequence length="590" mass="67364">MDELNSFNRSDESYELEGQGDFDSNFHSLPDYGFSNFMEEDYQQSPDSDHGLLNNLRLDMASPPIHTCLEEIAKLERITNEDLKRGKHKNPPSLASLELLKSHGTGFKKLTGERIIEATCPVQIRPDRVRLSVIEIMRIAGVKLVHSASKMNEDNPSDIPGHRYGHHCSDLTGIEVKNVHLAENLMNAVEKVSNEQFENASSLLDEIDQLCSYTGEPVERIVYYFSEALREKIDRETGQTSDKGLGKKLTIDLDKVIMGPTSQMLACHRRIPFSQILQFSGVQVIIDHVMDARRVHIIDLGIRNGCHWTVLMQALASRRHEPPLELVKITAITTCLEKDIAETGKRLESFAKTLDLPFSYKILSGIIFYVLINGAMFLTKVIMLLDMLDLKEDVFDLGEEEKESVVVYADFLLKTMISKPDRLEWLMKVLKSINPCVVVINEVESNHNSPNFVNRFVESLFYYSAYFDSLDECMEDGDDGQNRRMTESDLFGQAIRRILAAEGEERNIRHVKIAVWRAFFTRFGMEEVDLGMASLYQAELVVRRFPCRSSCTLDLDGKSLIIRWKGIPIHSLSAWKFQQPEEEKYDDSHL</sequence>
<evidence type="ECO:0000256" key="4">
    <source>
        <dbReference type="SAM" id="MobiDB-lite"/>
    </source>
</evidence>
<evidence type="ECO:0000313" key="6">
    <source>
        <dbReference type="Proteomes" id="UP000233551"/>
    </source>
</evidence>
<accession>A0A2I0LC85</accession>
<proteinExistence type="inferred from homology"/>
<evidence type="ECO:0000256" key="1">
    <source>
        <dbReference type="ARBA" id="ARBA00023015"/>
    </source>
</evidence>
<feature type="region of interest" description="Leucine repeat II (LRII)" evidence="3">
    <location>
        <begin position="342"/>
        <end position="374"/>
    </location>
</feature>
<dbReference type="InterPro" id="IPR005202">
    <property type="entry name" value="TF_GRAS"/>
</dbReference>
<comment type="similarity">
    <text evidence="3">Belongs to the GRAS family.</text>
</comment>
<dbReference type="AlphaFoldDB" id="A0A2I0LC85"/>
<keyword evidence="2" id="KW-0804">Transcription</keyword>
<dbReference type="PROSITE" id="PS50985">
    <property type="entry name" value="GRAS"/>
    <property type="match status" value="1"/>
</dbReference>
<keyword evidence="6" id="KW-1185">Reference proteome</keyword>
<name>A0A2I0LC85_PUNGR</name>
<dbReference type="STRING" id="22663.A0A2I0LC85"/>
<keyword evidence="1" id="KW-0805">Transcription regulation</keyword>
<dbReference type="EMBL" id="PGOL01000056">
    <property type="protein sequence ID" value="PKI78293.1"/>
    <property type="molecule type" value="Genomic_DNA"/>
</dbReference>
<evidence type="ECO:0000313" key="5">
    <source>
        <dbReference type="EMBL" id="PKI78293.1"/>
    </source>
</evidence>
<evidence type="ECO:0000256" key="2">
    <source>
        <dbReference type="ARBA" id="ARBA00023163"/>
    </source>
</evidence>
<comment type="caution">
    <text evidence="3">Lacks conserved residue(s) required for the propagation of feature annotation.</text>
</comment>
<feature type="short sequence motif" description="VHIID" evidence="3">
    <location>
        <begin position="295"/>
        <end position="299"/>
    </location>
</feature>
<protein>
    <submittedName>
        <fullName evidence="5">Uncharacterized protein</fullName>
    </submittedName>
</protein>
<evidence type="ECO:0000256" key="3">
    <source>
        <dbReference type="PROSITE-ProRule" id="PRU01191"/>
    </source>
</evidence>
<feature type="region of interest" description="SAW" evidence="3">
    <location>
        <begin position="500"/>
        <end position="576"/>
    </location>
</feature>
<comment type="caution">
    <text evidence="5">The sequence shown here is derived from an EMBL/GenBank/DDBJ whole genome shotgun (WGS) entry which is preliminary data.</text>
</comment>